<name>U5EHF6_9DIPT</name>
<dbReference type="PANTHER" id="PTHR24279:SF120">
    <property type="entry name" value="CYTOCHROME P450"/>
    <property type="match status" value="1"/>
</dbReference>
<organism evidence="10">
    <name type="scientific">Corethrella appendiculata</name>
    <dbReference type="NCBI Taxonomy" id="1370023"/>
    <lineage>
        <taxon>Eukaryota</taxon>
        <taxon>Metazoa</taxon>
        <taxon>Ecdysozoa</taxon>
        <taxon>Arthropoda</taxon>
        <taxon>Hexapoda</taxon>
        <taxon>Insecta</taxon>
        <taxon>Pterygota</taxon>
        <taxon>Neoptera</taxon>
        <taxon>Endopterygota</taxon>
        <taxon>Diptera</taxon>
        <taxon>Nematocera</taxon>
        <taxon>Culicoidea</taxon>
        <taxon>Chaoboridae</taxon>
        <taxon>Corethrella</taxon>
    </lineage>
</organism>
<dbReference type="PRINTS" id="PR00463">
    <property type="entry name" value="EP450I"/>
</dbReference>
<dbReference type="PROSITE" id="PS00086">
    <property type="entry name" value="CYTOCHROME_P450"/>
    <property type="match status" value="1"/>
</dbReference>
<dbReference type="Gene3D" id="1.10.630.10">
    <property type="entry name" value="Cytochrome P450"/>
    <property type="match status" value="1"/>
</dbReference>
<dbReference type="CDD" id="cd11054">
    <property type="entry name" value="CYP24A1-like"/>
    <property type="match status" value="1"/>
</dbReference>
<comment type="similarity">
    <text evidence="2 9">Belongs to the cytochrome P450 family.</text>
</comment>
<evidence type="ECO:0000256" key="4">
    <source>
        <dbReference type="ARBA" id="ARBA00022723"/>
    </source>
</evidence>
<keyword evidence="5 9" id="KW-0560">Oxidoreductase</keyword>
<evidence type="ECO:0000256" key="6">
    <source>
        <dbReference type="ARBA" id="ARBA00023004"/>
    </source>
</evidence>
<evidence type="ECO:0000256" key="1">
    <source>
        <dbReference type="ARBA" id="ARBA00001971"/>
    </source>
</evidence>
<evidence type="ECO:0000256" key="5">
    <source>
        <dbReference type="ARBA" id="ARBA00023002"/>
    </source>
</evidence>
<keyword evidence="6 8" id="KW-0408">Iron</keyword>
<evidence type="ECO:0000313" key="10">
    <source>
        <dbReference type="EMBL" id="JAB56831.1"/>
    </source>
</evidence>
<dbReference type="AlphaFoldDB" id="U5EHF6"/>
<accession>U5EHF6</accession>
<proteinExistence type="evidence at transcript level"/>
<evidence type="ECO:0000256" key="7">
    <source>
        <dbReference type="ARBA" id="ARBA00023033"/>
    </source>
</evidence>
<feature type="binding site" description="axial binding residue" evidence="8">
    <location>
        <position position="421"/>
    </location>
    <ligand>
        <name>heme</name>
        <dbReference type="ChEBI" id="CHEBI:30413"/>
    </ligand>
    <ligandPart>
        <name>Fe</name>
        <dbReference type="ChEBI" id="CHEBI:18248"/>
    </ligandPart>
</feature>
<keyword evidence="3 8" id="KW-0349">Heme</keyword>
<dbReference type="InterPro" id="IPR050479">
    <property type="entry name" value="CYP11_CYP27_families"/>
</dbReference>
<dbReference type="Pfam" id="PF00067">
    <property type="entry name" value="p450"/>
    <property type="match status" value="1"/>
</dbReference>
<comment type="cofactor">
    <cofactor evidence="1 8">
        <name>heme</name>
        <dbReference type="ChEBI" id="CHEBI:30413"/>
    </cofactor>
</comment>
<keyword evidence="7 9" id="KW-0503">Monooxygenase</keyword>
<dbReference type="InterPro" id="IPR001128">
    <property type="entry name" value="Cyt_P450"/>
</dbReference>
<dbReference type="InterPro" id="IPR017972">
    <property type="entry name" value="Cyt_P450_CS"/>
</dbReference>
<dbReference type="PANTHER" id="PTHR24279">
    <property type="entry name" value="CYTOCHROME P450"/>
    <property type="match status" value="1"/>
</dbReference>
<evidence type="ECO:0000256" key="9">
    <source>
        <dbReference type="RuleBase" id="RU000461"/>
    </source>
</evidence>
<dbReference type="GO" id="GO:0004497">
    <property type="term" value="F:monooxygenase activity"/>
    <property type="evidence" value="ECO:0007669"/>
    <property type="project" value="UniProtKB-KW"/>
</dbReference>
<protein>
    <submittedName>
        <fullName evidence="10">Putative cytochrome p450 cyp11/cyp12/cyp24/cyp27 subfamily</fullName>
    </submittedName>
</protein>
<evidence type="ECO:0000256" key="2">
    <source>
        <dbReference type="ARBA" id="ARBA00010617"/>
    </source>
</evidence>
<evidence type="ECO:0000256" key="8">
    <source>
        <dbReference type="PIRSR" id="PIRSR602401-1"/>
    </source>
</evidence>
<dbReference type="GO" id="GO:0020037">
    <property type="term" value="F:heme binding"/>
    <property type="evidence" value="ECO:0007669"/>
    <property type="project" value="InterPro"/>
</dbReference>
<dbReference type="FunFam" id="1.10.630.10:FF:000006">
    <property type="entry name" value="Cytochrome P450 302a1, mitochondrial"/>
    <property type="match status" value="1"/>
</dbReference>
<dbReference type="SUPFAM" id="SSF48264">
    <property type="entry name" value="Cytochrome P450"/>
    <property type="match status" value="1"/>
</dbReference>
<reference evidence="10" key="1">
    <citation type="journal article" date="2014" name="Insect Biochem. Mol. Biol.">
        <title>An insight into the sialome of the frog biting fly, Corethrella appendiculata.</title>
        <authorList>
            <person name="Ribeiro J.M.C."/>
            <person name="Chagas A.C."/>
            <person name="Pham V.M."/>
            <person name="Lounibos L.P."/>
            <person name="Calvo E."/>
        </authorList>
    </citation>
    <scope>NUCLEOTIDE SEQUENCE</scope>
    <source>
        <tissue evidence="10">Salivary glands</tissue>
    </source>
</reference>
<feature type="non-terminal residue" evidence="10">
    <location>
        <position position="1"/>
    </location>
</feature>
<evidence type="ECO:0000256" key="3">
    <source>
        <dbReference type="ARBA" id="ARBA00022617"/>
    </source>
</evidence>
<dbReference type="EMBL" id="GANO01003040">
    <property type="protein sequence ID" value="JAB56831.1"/>
    <property type="molecule type" value="mRNA"/>
</dbReference>
<dbReference type="InterPro" id="IPR036396">
    <property type="entry name" value="Cyt_P450_sf"/>
</dbReference>
<dbReference type="PRINTS" id="PR00385">
    <property type="entry name" value="P450"/>
</dbReference>
<dbReference type="GO" id="GO:0016705">
    <property type="term" value="F:oxidoreductase activity, acting on paired donors, with incorporation or reduction of molecular oxygen"/>
    <property type="evidence" value="ECO:0007669"/>
    <property type="project" value="InterPro"/>
</dbReference>
<keyword evidence="4 8" id="KW-0479">Metal-binding</keyword>
<sequence length="475" mass="54958">YNEIPGPKTYALTMNFLPRGRYYNLKMVDVHRKLRDEYGDIVKLPGILGRSDIVLIFDPNDMEKVYRSEGAYPIRQSFEVMEYYRKVIRPDVFKGYGGIALDQGEQWWKIRTSVNQVLLQPRNVRLYLSNIDTIALRFMQILQNTQNENGETTDNFTQELNKWALETIGVIALDTRLGVLDEHLSSEAKLVIKSVRTLFNNTFKLEILPSIWKYYKVPAFKKLMIAFDNLTEIIMKYINEAVVRIETKPKLNENEKSILEKLLQKQKEIAIVMAFDMLLAGIDTTSSAITGILYCLAMNPEKQQKLREEVLKILPSKDTPITAQGIKNAPYLRAVIKEGIRMYPPIYANYRGSGADLVLKGYHIPKNTNILMASEYNQKFDNFPEADKFIPERWLKVTDCPIKKDTHPFAYLPFGFGVRMCIGRRLALQEIEVLLLRMTRNFHIEWASKSPLTCIVSLINIPNNDVKFKLRNILN</sequence>
<dbReference type="InterPro" id="IPR002401">
    <property type="entry name" value="Cyt_P450_E_grp-I"/>
</dbReference>
<dbReference type="GO" id="GO:0005506">
    <property type="term" value="F:iron ion binding"/>
    <property type="evidence" value="ECO:0007669"/>
    <property type="project" value="InterPro"/>
</dbReference>